<reference evidence="2" key="1">
    <citation type="journal article" date="2014" name="Int. J. Syst. Evol. Microbiol.">
        <title>Complete genome sequence of Corynebacterium casei LMG S-19264T (=DSM 44701T), isolated from a smear-ripened cheese.</title>
        <authorList>
            <consortium name="US DOE Joint Genome Institute (JGI-PGF)"/>
            <person name="Walter F."/>
            <person name="Albersmeier A."/>
            <person name="Kalinowski J."/>
            <person name="Ruckert C."/>
        </authorList>
    </citation>
    <scope>NUCLEOTIDE SEQUENCE</scope>
    <source>
        <strain evidence="2">CGMCC 1.15343</strain>
    </source>
</reference>
<feature type="chain" id="PRO_5037931327" description="SnoaL-like domain-containing protein" evidence="1">
    <location>
        <begin position="19"/>
        <end position="183"/>
    </location>
</feature>
<proteinExistence type="predicted"/>
<sequence length="183" mass="21134">MKTAHTLLLLGFAAITFACNNSKETTSTETNTEMTTTETATTNLPYNKNSKYNWEFNPDQKNEAIVLNVFKAMEQLDHQTIGKYTADSIVSNIDGVKFKGTREQIMQLNKDFFATLKTLKVVPTDWRSVVNKDKSEEWVSVWFTQHWEDQKGQRDSVNVFNDIKLKDGKITAWNEYLQHFPKP</sequence>
<gene>
    <name evidence="2" type="ORF">GCM10011387_00750</name>
</gene>
<dbReference type="RefSeq" id="WP_188624835.1">
    <property type="nucleotide sequence ID" value="NZ_BMIL01000001.1"/>
</dbReference>
<accession>A0A916X8E2</accession>
<evidence type="ECO:0008006" key="4">
    <source>
        <dbReference type="Google" id="ProtNLM"/>
    </source>
</evidence>
<feature type="signal peptide" evidence="1">
    <location>
        <begin position="1"/>
        <end position="18"/>
    </location>
</feature>
<organism evidence="2 3">
    <name type="scientific">Pedobacter quisquiliarum</name>
    <dbReference type="NCBI Taxonomy" id="1834438"/>
    <lineage>
        <taxon>Bacteria</taxon>
        <taxon>Pseudomonadati</taxon>
        <taxon>Bacteroidota</taxon>
        <taxon>Sphingobacteriia</taxon>
        <taxon>Sphingobacteriales</taxon>
        <taxon>Sphingobacteriaceae</taxon>
        <taxon>Pedobacter</taxon>
    </lineage>
</organism>
<dbReference type="InterPro" id="IPR032710">
    <property type="entry name" value="NTF2-like_dom_sf"/>
</dbReference>
<dbReference type="EMBL" id="BMIL01000001">
    <property type="protein sequence ID" value="GGC51225.1"/>
    <property type="molecule type" value="Genomic_DNA"/>
</dbReference>
<evidence type="ECO:0000313" key="2">
    <source>
        <dbReference type="EMBL" id="GGC51225.1"/>
    </source>
</evidence>
<comment type="caution">
    <text evidence="2">The sequence shown here is derived from an EMBL/GenBank/DDBJ whole genome shotgun (WGS) entry which is preliminary data.</text>
</comment>
<dbReference type="SUPFAM" id="SSF54427">
    <property type="entry name" value="NTF2-like"/>
    <property type="match status" value="1"/>
</dbReference>
<dbReference type="PROSITE" id="PS51257">
    <property type="entry name" value="PROKAR_LIPOPROTEIN"/>
    <property type="match status" value="1"/>
</dbReference>
<keyword evidence="1" id="KW-0732">Signal</keyword>
<protein>
    <recommendedName>
        <fullName evidence="4">SnoaL-like domain-containing protein</fullName>
    </recommendedName>
</protein>
<evidence type="ECO:0000256" key="1">
    <source>
        <dbReference type="SAM" id="SignalP"/>
    </source>
</evidence>
<dbReference type="Gene3D" id="3.10.450.50">
    <property type="match status" value="1"/>
</dbReference>
<dbReference type="Proteomes" id="UP000651668">
    <property type="component" value="Unassembled WGS sequence"/>
</dbReference>
<dbReference type="AlphaFoldDB" id="A0A916X8E2"/>
<reference evidence="2" key="2">
    <citation type="submission" date="2020-09" db="EMBL/GenBank/DDBJ databases">
        <authorList>
            <person name="Sun Q."/>
            <person name="Zhou Y."/>
        </authorList>
    </citation>
    <scope>NUCLEOTIDE SEQUENCE</scope>
    <source>
        <strain evidence="2">CGMCC 1.15343</strain>
    </source>
</reference>
<name>A0A916X8E2_9SPHI</name>
<keyword evidence="3" id="KW-1185">Reference proteome</keyword>
<evidence type="ECO:0000313" key="3">
    <source>
        <dbReference type="Proteomes" id="UP000651668"/>
    </source>
</evidence>